<accession>A0A8J3DBB7</accession>
<keyword evidence="4 7" id="KW-1133">Transmembrane helix</keyword>
<dbReference type="GO" id="GO:0036376">
    <property type="term" value="P:sodium ion export across plasma membrane"/>
    <property type="evidence" value="ECO:0007669"/>
    <property type="project" value="InterPro"/>
</dbReference>
<evidence type="ECO:0000256" key="6">
    <source>
        <dbReference type="SAM" id="MobiDB-lite"/>
    </source>
</evidence>
<evidence type="ECO:0000256" key="4">
    <source>
        <dbReference type="ARBA" id="ARBA00022989"/>
    </source>
</evidence>
<name>A0A8J3DBB7_9BACT</name>
<protein>
    <submittedName>
        <fullName evidence="8">Uncharacterized protein</fullName>
    </submittedName>
</protein>
<gene>
    <name evidence="8" type="ORF">GCM10007047_23140</name>
</gene>
<dbReference type="GO" id="GO:0015081">
    <property type="term" value="F:sodium ion transmembrane transporter activity"/>
    <property type="evidence" value="ECO:0007669"/>
    <property type="project" value="InterPro"/>
</dbReference>
<dbReference type="AlphaFoldDB" id="A0A8J3DBB7"/>
<evidence type="ECO:0000256" key="2">
    <source>
        <dbReference type="ARBA" id="ARBA00022475"/>
    </source>
</evidence>
<comment type="subcellular location">
    <subcellularLocation>
        <location evidence="1">Cell membrane</location>
    </subcellularLocation>
</comment>
<evidence type="ECO:0000256" key="1">
    <source>
        <dbReference type="ARBA" id="ARBA00004236"/>
    </source>
</evidence>
<sequence length="132" mass="14220">MMHTTAIIASLPAHPSIGENMTFIVVGFLFVTFVLLTLAGVTQMISLLFRQADNAKKKPAPATTQQPNVSTSVETTPEAEDASLDPLTAVVIAAAVHAIIGEKPHRILNIRPSSHGWAQEGRRAIFTSHKVR</sequence>
<reference evidence="8" key="1">
    <citation type="journal article" date="2014" name="Int. J. Syst. Evol. Microbiol.">
        <title>Complete genome sequence of Corynebacterium casei LMG S-19264T (=DSM 44701T), isolated from a smear-ripened cheese.</title>
        <authorList>
            <consortium name="US DOE Joint Genome Institute (JGI-PGF)"/>
            <person name="Walter F."/>
            <person name="Albersmeier A."/>
            <person name="Kalinowski J."/>
            <person name="Ruckert C."/>
        </authorList>
    </citation>
    <scope>NUCLEOTIDE SEQUENCE</scope>
    <source>
        <strain evidence="8">KCTC 12870</strain>
    </source>
</reference>
<evidence type="ECO:0000256" key="3">
    <source>
        <dbReference type="ARBA" id="ARBA00022692"/>
    </source>
</evidence>
<reference evidence="8" key="2">
    <citation type="submission" date="2020-09" db="EMBL/GenBank/DDBJ databases">
        <authorList>
            <person name="Sun Q."/>
            <person name="Kim S."/>
        </authorList>
    </citation>
    <scope>NUCLEOTIDE SEQUENCE</scope>
    <source>
        <strain evidence="8">KCTC 12870</strain>
    </source>
</reference>
<evidence type="ECO:0000256" key="5">
    <source>
        <dbReference type="ARBA" id="ARBA00023136"/>
    </source>
</evidence>
<keyword evidence="9" id="KW-1185">Reference proteome</keyword>
<keyword evidence="3 7" id="KW-0812">Transmembrane</keyword>
<feature type="compositionally biased region" description="Polar residues" evidence="6">
    <location>
        <begin position="62"/>
        <end position="75"/>
    </location>
</feature>
<feature type="transmembrane region" description="Helical" evidence="7">
    <location>
        <begin position="25"/>
        <end position="49"/>
    </location>
</feature>
<evidence type="ECO:0000256" key="7">
    <source>
        <dbReference type="SAM" id="Phobius"/>
    </source>
</evidence>
<dbReference type="InterPro" id="IPR005899">
    <property type="entry name" value="Na_pump_deCOase"/>
</dbReference>
<keyword evidence="2" id="KW-1003">Cell membrane</keyword>
<evidence type="ECO:0000313" key="9">
    <source>
        <dbReference type="Proteomes" id="UP000642829"/>
    </source>
</evidence>
<comment type="caution">
    <text evidence="8">The sequence shown here is derived from an EMBL/GenBank/DDBJ whole genome shotgun (WGS) entry which is preliminary data.</text>
</comment>
<feature type="region of interest" description="Disordered" evidence="6">
    <location>
        <begin position="55"/>
        <end position="81"/>
    </location>
</feature>
<keyword evidence="5 7" id="KW-0472">Membrane</keyword>
<dbReference type="Pfam" id="PF04277">
    <property type="entry name" value="OAD_gamma"/>
    <property type="match status" value="1"/>
</dbReference>
<dbReference type="Proteomes" id="UP000642829">
    <property type="component" value="Unassembled WGS sequence"/>
</dbReference>
<dbReference type="RefSeq" id="WP_189515295.1">
    <property type="nucleotide sequence ID" value="NZ_BMXG01000014.1"/>
</dbReference>
<organism evidence="8 9">
    <name type="scientific">Cerasicoccus arenae</name>
    <dbReference type="NCBI Taxonomy" id="424488"/>
    <lineage>
        <taxon>Bacteria</taxon>
        <taxon>Pseudomonadati</taxon>
        <taxon>Verrucomicrobiota</taxon>
        <taxon>Opitutia</taxon>
        <taxon>Puniceicoccales</taxon>
        <taxon>Cerasicoccaceae</taxon>
        <taxon>Cerasicoccus</taxon>
    </lineage>
</organism>
<proteinExistence type="predicted"/>
<evidence type="ECO:0000313" key="8">
    <source>
        <dbReference type="EMBL" id="GHC05575.1"/>
    </source>
</evidence>
<dbReference type="EMBL" id="BMXG01000014">
    <property type="protein sequence ID" value="GHC05575.1"/>
    <property type="molecule type" value="Genomic_DNA"/>
</dbReference>
<dbReference type="GO" id="GO:0005886">
    <property type="term" value="C:plasma membrane"/>
    <property type="evidence" value="ECO:0007669"/>
    <property type="project" value="UniProtKB-SubCell"/>
</dbReference>